<proteinExistence type="predicted"/>
<feature type="domain" description="HTH tetR-type" evidence="5">
    <location>
        <begin position="5"/>
        <end position="65"/>
    </location>
</feature>
<protein>
    <submittedName>
        <fullName evidence="6">TetR/AcrR family transcriptional regulator</fullName>
    </submittedName>
</protein>
<dbReference type="InterPro" id="IPR054156">
    <property type="entry name" value="YxaF_TetR_C"/>
</dbReference>
<dbReference type="SUPFAM" id="SSF48498">
    <property type="entry name" value="Tetracyclin repressor-like, C-terminal domain"/>
    <property type="match status" value="1"/>
</dbReference>
<dbReference type="PROSITE" id="PS50977">
    <property type="entry name" value="HTH_TETR_2"/>
    <property type="match status" value="1"/>
</dbReference>
<dbReference type="Proteomes" id="UP001456513">
    <property type="component" value="Unassembled WGS sequence"/>
</dbReference>
<evidence type="ECO:0000313" key="7">
    <source>
        <dbReference type="Proteomes" id="UP001456513"/>
    </source>
</evidence>
<name>A0ABU9CUB3_9NOCA</name>
<organism evidence="6 7">
    <name type="scientific">Rhodococcus navarretei</name>
    <dbReference type="NCBI Taxonomy" id="3128981"/>
    <lineage>
        <taxon>Bacteria</taxon>
        <taxon>Bacillati</taxon>
        <taxon>Actinomycetota</taxon>
        <taxon>Actinomycetes</taxon>
        <taxon>Mycobacteriales</taxon>
        <taxon>Nocardiaceae</taxon>
        <taxon>Rhodococcus</taxon>
    </lineage>
</organism>
<sequence length="195" mass="20254">MASRSSARDDMLRSAAYLFRRRGVEATSLADVIEHAGAPRGSIYHHFPRGKPQLVEEATRTAGATMGAMISAGLTAAGPAATVRAIIEGFRGELLATDFVAGCPVAPAALEGLNAPGAVTAAGESFSSWEDTIAASLWQRGVARERSHALATFAIAAIEGALIVAKAQRSITALDRTEQELLALLEAVVEVSAGR</sequence>
<dbReference type="InterPro" id="IPR036271">
    <property type="entry name" value="Tet_transcr_reg_TetR-rel_C_sf"/>
</dbReference>
<evidence type="ECO:0000259" key="5">
    <source>
        <dbReference type="PROSITE" id="PS50977"/>
    </source>
</evidence>
<evidence type="ECO:0000256" key="2">
    <source>
        <dbReference type="ARBA" id="ARBA00023125"/>
    </source>
</evidence>
<keyword evidence="7" id="KW-1185">Reference proteome</keyword>
<dbReference type="EMBL" id="JBBPCN010000001">
    <property type="protein sequence ID" value="MEK8070987.1"/>
    <property type="molecule type" value="Genomic_DNA"/>
</dbReference>
<dbReference type="RefSeq" id="WP_341440949.1">
    <property type="nucleotide sequence ID" value="NZ_JBBPCN010000001.1"/>
</dbReference>
<dbReference type="InterPro" id="IPR001647">
    <property type="entry name" value="HTH_TetR"/>
</dbReference>
<dbReference type="Pfam" id="PF21993">
    <property type="entry name" value="TetR_C_13_2"/>
    <property type="match status" value="1"/>
</dbReference>
<evidence type="ECO:0000313" key="6">
    <source>
        <dbReference type="EMBL" id="MEK8070987.1"/>
    </source>
</evidence>
<evidence type="ECO:0000256" key="1">
    <source>
        <dbReference type="ARBA" id="ARBA00023015"/>
    </source>
</evidence>
<reference evidence="6 7" key="1">
    <citation type="submission" date="2024-03" db="EMBL/GenBank/DDBJ databases">
        <title>Rhodococcus navarretei sp. nov. and Pseudarthrobacter quantumdoti sp. nov., two new species with the ability to biosynthesize Quantum Dots isolated from soil samples at Union Glacier, Antarctica.</title>
        <authorList>
            <person name="Vargas M."/>
        </authorList>
    </citation>
    <scope>NUCLEOTIDE SEQUENCE [LARGE SCALE GENOMIC DNA]</scope>
    <source>
        <strain evidence="6 7">EXRC-4A-4</strain>
    </source>
</reference>
<dbReference type="SUPFAM" id="SSF46689">
    <property type="entry name" value="Homeodomain-like"/>
    <property type="match status" value="1"/>
</dbReference>
<feature type="DNA-binding region" description="H-T-H motif" evidence="4">
    <location>
        <begin position="28"/>
        <end position="47"/>
    </location>
</feature>
<accession>A0ABU9CUB3</accession>
<dbReference type="PANTHER" id="PTHR47506">
    <property type="entry name" value="TRANSCRIPTIONAL REGULATORY PROTEIN"/>
    <property type="match status" value="1"/>
</dbReference>
<keyword evidence="2 4" id="KW-0238">DNA-binding</keyword>
<keyword evidence="3" id="KW-0804">Transcription</keyword>
<comment type="caution">
    <text evidence="6">The sequence shown here is derived from an EMBL/GenBank/DDBJ whole genome shotgun (WGS) entry which is preliminary data.</text>
</comment>
<dbReference type="InterPro" id="IPR009057">
    <property type="entry name" value="Homeodomain-like_sf"/>
</dbReference>
<dbReference type="PANTHER" id="PTHR47506:SF3">
    <property type="entry name" value="HTH-TYPE TRANSCRIPTIONAL REGULATOR LMRA"/>
    <property type="match status" value="1"/>
</dbReference>
<keyword evidence="1" id="KW-0805">Transcription regulation</keyword>
<dbReference type="Pfam" id="PF00440">
    <property type="entry name" value="TetR_N"/>
    <property type="match status" value="1"/>
</dbReference>
<dbReference type="Gene3D" id="1.10.357.10">
    <property type="entry name" value="Tetracycline Repressor, domain 2"/>
    <property type="match status" value="1"/>
</dbReference>
<evidence type="ECO:0000256" key="4">
    <source>
        <dbReference type="PROSITE-ProRule" id="PRU00335"/>
    </source>
</evidence>
<gene>
    <name evidence="6" type="ORF">AABD04_09045</name>
</gene>
<evidence type="ECO:0000256" key="3">
    <source>
        <dbReference type="ARBA" id="ARBA00023163"/>
    </source>
</evidence>